<evidence type="ECO:0000256" key="3">
    <source>
        <dbReference type="ARBA" id="ARBA00022801"/>
    </source>
</evidence>
<dbReference type="Proteomes" id="UP001321542">
    <property type="component" value="Chromosome"/>
</dbReference>
<dbReference type="InterPro" id="IPR002716">
    <property type="entry name" value="PIN_dom"/>
</dbReference>
<dbReference type="InterPro" id="IPR029060">
    <property type="entry name" value="PIN-like_dom_sf"/>
</dbReference>
<evidence type="ECO:0000313" key="7">
    <source>
        <dbReference type="Proteomes" id="UP001321542"/>
    </source>
</evidence>
<evidence type="ECO:0000256" key="2">
    <source>
        <dbReference type="ARBA" id="ARBA00022723"/>
    </source>
</evidence>
<dbReference type="Gene3D" id="3.40.50.1010">
    <property type="entry name" value="5'-nuclease"/>
    <property type="match status" value="1"/>
</dbReference>
<evidence type="ECO:0000256" key="4">
    <source>
        <dbReference type="ARBA" id="ARBA00022842"/>
    </source>
</evidence>
<organism evidence="6 7">
    <name type="scientific">Streptomyces graminofaciens</name>
    <dbReference type="NCBI Taxonomy" id="68212"/>
    <lineage>
        <taxon>Bacteria</taxon>
        <taxon>Bacillati</taxon>
        <taxon>Actinomycetota</taxon>
        <taxon>Actinomycetes</taxon>
        <taxon>Kitasatosporales</taxon>
        <taxon>Streptomycetaceae</taxon>
        <taxon>Streptomyces</taxon>
    </lineage>
</organism>
<reference evidence="6 7" key="2">
    <citation type="journal article" date="2023" name="ChemBioChem">
        <title>Acyltransferase Domain Exchange between Two Independent Type I Polyketide Synthases in the Same Producer Strain of Macrolide Antibiotics.</title>
        <authorList>
            <person name="Kudo F."/>
            <person name="Kishikawa K."/>
            <person name="Tsuboi K."/>
            <person name="Kido T."/>
            <person name="Usui T."/>
            <person name="Hashimoto J."/>
            <person name="Shin-Ya K."/>
            <person name="Miyanaga A."/>
            <person name="Eguchi T."/>
        </authorList>
    </citation>
    <scope>NUCLEOTIDE SEQUENCE [LARGE SCALE GENOMIC DNA]</scope>
    <source>
        <strain evidence="6 7">A-8890</strain>
    </source>
</reference>
<keyword evidence="3" id="KW-0378">Hydrolase</keyword>
<gene>
    <name evidence="6" type="ORF">SGFS_067200</name>
</gene>
<keyword evidence="7" id="KW-1185">Reference proteome</keyword>
<dbReference type="SUPFAM" id="SSF88723">
    <property type="entry name" value="PIN domain-like"/>
    <property type="match status" value="1"/>
</dbReference>
<dbReference type="EMBL" id="AP018448">
    <property type="protein sequence ID" value="BBC35426.1"/>
    <property type="molecule type" value="Genomic_DNA"/>
</dbReference>
<evidence type="ECO:0000259" key="5">
    <source>
        <dbReference type="Pfam" id="PF13638"/>
    </source>
</evidence>
<feature type="domain" description="PIN" evidence="5">
    <location>
        <begin position="117"/>
        <end position="256"/>
    </location>
</feature>
<sequence>MQLRDVCLADAAELTLMQLKNKCQSIVNTTAVVSARDGYLSWVEDAERHFRSLFDDDVMADGLYTAAYWEIRRIVQVTPRPYPLIHGEVENQVRRIDAALVQIARIREFAGHPGAIVVVDTSAFIQGEIFTDFAWPTKMGIKGPVRLIAPIIVVEELDKLKDTGNTNAGDKARKVLKRLREKHRAAGQIFPAPVRDKVTVEVLLDDDGHQRLSIPDDEIIRQAIKIKQMVTGEVTLACVDASMEFRALAKGLKVFEVPPSPRAVQ</sequence>
<name>A0ABM7FH92_9ACTN</name>
<proteinExistence type="predicted"/>
<keyword evidence="2" id="KW-0479">Metal-binding</keyword>
<dbReference type="Pfam" id="PF13638">
    <property type="entry name" value="PIN_4"/>
    <property type="match status" value="1"/>
</dbReference>
<evidence type="ECO:0000256" key="1">
    <source>
        <dbReference type="ARBA" id="ARBA00022722"/>
    </source>
</evidence>
<reference evidence="6 7" key="1">
    <citation type="journal article" date="2010" name="ChemBioChem">
        <title>Cloning and characterization of the biosynthetic gene cluster of 16-membered macrolide antibiotic FD-891: involvement of a dual functional cytochrome P450 monooxygenase catalyzing epoxidation and hydroxylation.</title>
        <authorList>
            <person name="Kudo F."/>
            <person name="Motegi A."/>
            <person name="Mizoue K."/>
            <person name="Eguchi T."/>
        </authorList>
    </citation>
    <scope>NUCLEOTIDE SEQUENCE [LARGE SCALE GENOMIC DNA]</scope>
    <source>
        <strain evidence="6 7">A-8890</strain>
    </source>
</reference>
<keyword evidence="1" id="KW-0540">Nuclease</keyword>
<evidence type="ECO:0000313" key="6">
    <source>
        <dbReference type="EMBL" id="BBC35426.1"/>
    </source>
</evidence>
<keyword evidence="4" id="KW-0460">Magnesium</keyword>
<accession>A0ABM7FH92</accession>
<dbReference type="RefSeq" id="WP_286255678.1">
    <property type="nucleotide sequence ID" value="NZ_AP018448.1"/>
</dbReference>
<protein>
    <recommendedName>
        <fullName evidence="5">PIN domain-containing protein</fullName>
    </recommendedName>
</protein>